<comment type="similarity">
    <text evidence="12">Belongs to the helicase family. PriA subfamily.</text>
</comment>
<name>A0A2T3FU32_9CLOT</name>
<dbReference type="NCBIfam" id="TIGR00595">
    <property type="entry name" value="priA"/>
    <property type="match status" value="1"/>
</dbReference>
<feature type="binding site" evidence="12">
    <location>
        <position position="457"/>
    </location>
    <ligand>
        <name>Zn(2+)</name>
        <dbReference type="ChEBI" id="CHEBI:29105"/>
        <label>1</label>
    </ligand>
</feature>
<keyword evidence="3 12" id="KW-0479">Metal-binding</keyword>
<keyword evidence="7 12" id="KW-0862">Zinc</keyword>
<sequence>MMAYQYADIIIDISHEKVDRPFQYRIPTRLAEEITAGTCVTVPFGKGNSLRTGYVVGMGNTAEYDPSRIKEIAGIAPGSMSVQSQLIRLAWWMRERYGATMNQTLKTVLPVKEKIKPREKKTLHCLLNQEELEAAILAAQKRHYKARVRILEAFRDNLDIPMEFARRELDLTLTTIRPMEEQGQISVKVSREERGLNHAKLPRPAGQTVHLNEEQQAAVDRFCEDYETGKRETYLIHGVTGSGKTEVYMELMARVLRDGKQVILLIPEISLTYQTVMRFYRRFGDQIAILNSRLSAGERYDQWERAARGEVSVMIGPRSALFAPFSNLGLILIDEEHEGAYKSETMPRYHAREVAAERARLSGASLVLGSATPSLESYLRAQNGEYVLLTLHHRAVAGSILPKVQIADMRAEMQAGNKSVFSRSLDAMLTERLARGEQTMLFMNRRGYSNFVSCRSCGKAVTCPHCDVSLTLHGKNRLVCHYCGYTIPLMKQCPSCGSPYIAGFGAGTQKMEEFTKIRFPDARILRMDADTTAKKGGHEAILEAFANREADILIGTQMIVKGHDFPGVTLVGILAADLSLNTPDYRSAERTFQLLTQAAGRAGRAGKHGDVVIQTYRPEHYAVQAAAAQNYELFYSHEINYRRLLHYPPVCQMAAVYFACGDEAVLDECAEMAARRLRESAECIGPVPAPVYKVNDIYRKILYIKCEKCAILDQIRGQIETLAAADTKWQAVQIQYDIS</sequence>
<keyword evidence="9 12" id="KW-0238">DNA-binding</keyword>
<keyword evidence="5 12" id="KW-0378">Hydrolase</keyword>
<dbReference type="HAMAP" id="MF_00983">
    <property type="entry name" value="PriA"/>
    <property type="match status" value="1"/>
</dbReference>
<keyword evidence="6 12" id="KW-0347">Helicase</keyword>
<dbReference type="GO" id="GO:0006310">
    <property type="term" value="P:DNA recombination"/>
    <property type="evidence" value="ECO:0007669"/>
    <property type="project" value="InterPro"/>
</dbReference>
<dbReference type="Gene3D" id="3.40.1440.60">
    <property type="entry name" value="PriA, 3(prime) DNA-binding domain"/>
    <property type="match status" value="1"/>
</dbReference>
<comment type="subunit">
    <text evidence="12">Component of the replication restart primosome.</text>
</comment>
<evidence type="ECO:0000256" key="8">
    <source>
        <dbReference type="ARBA" id="ARBA00022840"/>
    </source>
</evidence>
<dbReference type="Gene3D" id="3.40.50.300">
    <property type="entry name" value="P-loop containing nucleotide triphosphate hydrolases"/>
    <property type="match status" value="2"/>
</dbReference>
<keyword evidence="10 12" id="KW-0413">Isomerase</keyword>
<organism evidence="15 16">
    <name type="scientific">Clostridium fessum</name>
    <dbReference type="NCBI Taxonomy" id="2126740"/>
    <lineage>
        <taxon>Bacteria</taxon>
        <taxon>Bacillati</taxon>
        <taxon>Bacillota</taxon>
        <taxon>Clostridia</taxon>
        <taxon>Eubacteriales</taxon>
        <taxon>Clostridiaceae</taxon>
        <taxon>Clostridium</taxon>
    </lineage>
</organism>
<evidence type="ECO:0000256" key="12">
    <source>
        <dbReference type="HAMAP-Rule" id="MF_00983"/>
    </source>
</evidence>
<dbReference type="Pfam" id="PF18074">
    <property type="entry name" value="PriA_C"/>
    <property type="match status" value="1"/>
</dbReference>
<evidence type="ECO:0000256" key="11">
    <source>
        <dbReference type="ARBA" id="ARBA00048988"/>
    </source>
</evidence>
<dbReference type="Pfam" id="PF00271">
    <property type="entry name" value="Helicase_C"/>
    <property type="match status" value="1"/>
</dbReference>
<evidence type="ECO:0000259" key="14">
    <source>
        <dbReference type="PROSITE" id="PS51194"/>
    </source>
</evidence>
<feature type="binding site" evidence="12">
    <location>
        <position position="454"/>
    </location>
    <ligand>
        <name>Zn(2+)</name>
        <dbReference type="ChEBI" id="CHEBI:29105"/>
        <label>1</label>
    </ligand>
</feature>
<gene>
    <name evidence="12 15" type="primary">priA</name>
    <name evidence="15" type="ORF">C7U56_02240</name>
</gene>
<feature type="domain" description="Helicase C-terminal" evidence="14">
    <location>
        <begin position="488"/>
        <end position="645"/>
    </location>
</feature>
<dbReference type="InterPro" id="IPR042115">
    <property type="entry name" value="PriA_3primeBD_sf"/>
</dbReference>
<dbReference type="GO" id="GO:0008270">
    <property type="term" value="F:zinc ion binding"/>
    <property type="evidence" value="ECO:0007669"/>
    <property type="project" value="UniProtKB-UniRule"/>
</dbReference>
<evidence type="ECO:0000256" key="5">
    <source>
        <dbReference type="ARBA" id="ARBA00022801"/>
    </source>
</evidence>
<dbReference type="GO" id="GO:0003677">
    <property type="term" value="F:DNA binding"/>
    <property type="evidence" value="ECO:0007669"/>
    <property type="project" value="UniProtKB-UniRule"/>
</dbReference>
<dbReference type="CDD" id="cd17929">
    <property type="entry name" value="DEXHc_priA"/>
    <property type="match status" value="1"/>
</dbReference>
<dbReference type="FunFam" id="3.40.50.300:FF:000489">
    <property type="entry name" value="Primosome assembly protein PriA"/>
    <property type="match status" value="1"/>
</dbReference>
<dbReference type="InterPro" id="IPR027417">
    <property type="entry name" value="P-loop_NTPase"/>
</dbReference>
<dbReference type="InterPro" id="IPR005259">
    <property type="entry name" value="PriA"/>
</dbReference>
<evidence type="ECO:0000256" key="7">
    <source>
        <dbReference type="ARBA" id="ARBA00022833"/>
    </source>
</evidence>
<dbReference type="InterPro" id="IPR040498">
    <property type="entry name" value="PriA_CRR"/>
</dbReference>
<evidence type="ECO:0000256" key="3">
    <source>
        <dbReference type="ARBA" id="ARBA00022723"/>
    </source>
</evidence>
<dbReference type="Pfam" id="PF17764">
    <property type="entry name" value="PriA_3primeBD"/>
    <property type="match status" value="1"/>
</dbReference>
<dbReference type="EMBL" id="PYLO01000001">
    <property type="protein sequence ID" value="PST38788.1"/>
    <property type="molecule type" value="Genomic_DNA"/>
</dbReference>
<comment type="function">
    <text evidence="12">Initiates the restart of stalled replication forks, which reloads the replicative helicase on sites other than the origin of replication. Recognizes and binds to abandoned replication forks and remodels them to uncover a helicase loading site. Promotes assembly of the primosome at these replication forks.</text>
</comment>
<dbReference type="PROSITE" id="PS51192">
    <property type="entry name" value="HELICASE_ATP_BIND_1"/>
    <property type="match status" value="1"/>
</dbReference>
<dbReference type="InterPro" id="IPR014001">
    <property type="entry name" value="Helicase_ATP-bd"/>
</dbReference>
<comment type="catalytic activity">
    <reaction evidence="11 12">
        <text>ATP + H2O = ADP + phosphate + H(+)</text>
        <dbReference type="Rhea" id="RHEA:13065"/>
        <dbReference type="ChEBI" id="CHEBI:15377"/>
        <dbReference type="ChEBI" id="CHEBI:15378"/>
        <dbReference type="ChEBI" id="CHEBI:30616"/>
        <dbReference type="ChEBI" id="CHEBI:43474"/>
        <dbReference type="ChEBI" id="CHEBI:456216"/>
        <dbReference type="EC" id="5.6.2.4"/>
    </reaction>
</comment>
<feature type="domain" description="Helicase ATP-binding" evidence="13">
    <location>
        <begin position="225"/>
        <end position="391"/>
    </location>
</feature>
<proteinExistence type="inferred from homology"/>
<dbReference type="CDD" id="cd18804">
    <property type="entry name" value="SF2_C_priA"/>
    <property type="match status" value="1"/>
</dbReference>
<dbReference type="GO" id="GO:0006302">
    <property type="term" value="P:double-strand break repair"/>
    <property type="evidence" value="ECO:0007669"/>
    <property type="project" value="InterPro"/>
</dbReference>
<keyword evidence="8 12" id="KW-0067">ATP-binding</keyword>
<dbReference type="GO" id="GO:0005524">
    <property type="term" value="F:ATP binding"/>
    <property type="evidence" value="ECO:0007669"/>
    <property type="project" value="UniProtKB-UniRule"/>
</dbReference>
<feature type="binding site" evidence="12">
    <location>
        <position position="483"/>
    </location>
    <ligand>
        <name>Zn(2+)</name>
        <dbReference type="ChEBI" id="CHEBI:29105"/>
        <label>2</label>
    </ligand>
</feature>
<dbReference type="SUPFAM" id="SSF52540">
    <property type="entry name" value="P-loop containing nucleoside triphosphate hydrolases"/>
    <property type="match status" value="1"/>
</dbReference>
<dbReference type="Pfam" id="PF04851">
    <property type="entry name" value="ResIII"/>
    <property type="match status" value="1"/>
</dbReference>
<feature type="binding site" evidence="12">
    <location>
        <position position="496"/>
    </location>
    <ligand>
        <name>Zn(2+)</name>
        <dbReference type="ChEBI" id="CHEBI:29105"/>
        <label>1</label>
    </ligand>
</feature>
<evidence type="ECO:0000256" key="10">
    <source>
        <dbReference type="ARBA" id="ARBA00023235"/>
    </source>
</evidence>
<comment type="catalytic activity">
    <reaction evidence="12">
        <text>Couples ATP hydrolysis with the unwinding of duplex DNA by translocating in the 3'-5' direction.</text>
        <dbReference type="EC" id="5.6.2.4"/>
    </reaction>
</comment>
<evidence type="ECO:0000256" key="4">
    <source>
        <dbReference type="ARBA" id="ARBA00022741"/>
    </source>
</evidence>
<dbReference type="GO" id="GO:0006269">
    <property type="term" value="P:DNA replication, synthesis of primer"/>
    <property type="evidence" value="ECO:0007669"/>
    <property type="project" value="UniProtKB-KW"/>
</dbReference>
<dbReference type="InterPro" id="IPR041236">
    <property type="entry name" value="PriA_C"/>
</dbReference>
<dbReference type="PANTHER" id="PTHR30580:SF0">
    <property type="entry name" value="PRIMOSOMAL PROTEIN N"/>
    <property type="match status" value="1"/>
</dbReference>
<dbReference type="Pfam" id="PF18319">
    <property type="entry name" value="Zn_ribbon_PriA"/>
    <property type="match status" value="1"/>
</dbReference>
<keyword evidence="1 12" id="KW-0639">Primosome</keyword>
<evidence type="ECO:0000256" key="1">
    <source>
        <dbReference type="ARBA" id="ARBA00022515"/>
    </source>
</evidence>
<dbReference type="InterPro" id="IPR006935">
    <property type="entry name" value="Helicase/UvrB_N"/>
</dbReference>
<evidence type="ECO:0000259" key="13">
    <source>
        <dbReference type="PROSITE" id="PS51192"/>
    </source>
</evidence>
<dbReference type="GO" id="GO:0016887">
    <property type="term" value="F:ATP hydrolysis activity"/>
    <property type="evidence" value="ECO:0007669"/>
    <property type="project" value="RHEA"/>
</dbReference>
<feature type="binding site" evidence="12">
    <location>
        <position position="463"/>
    </location>
    <ligand>
        <name>Zn(2+)</name>
        <dbReference type="ChEBI" id="CHEBI:29105"/>
        <label>2</label>
    </ligand>
</feature>
<evidence type="ECO:0000313" key="15">
    <source>
        <dbReference type="EMBL" id="PST38788.1"/>
    </source>
</evidence>
<feature type="binding site" evidence="12">
    <location>
        <position position="493"/>
    </location>
    <ligand>
        <name>Zn(2+)</name>
        <dbReference type="ChEBI" id="CHEBI:29105"/>
        <label>1</label>
    </ligand>
</feature>
<keyword evidence="4 12" id="KW-0547">Nucleotide-binding</keyword>
<dbReference type="PANTHER" id="PTHR30580">
    <property type="entry name" value="PRIMOSOMAL PROTEIN N"/>
    <property type="match status" value="1"/>
</dbReference>
<dbReference type="InterPro" id="IPR001650">
    <property type="entry name" value="Helicase_C-like"/>
</dbReference>
<feature type="binding site" evidence="12">
    <location>
        <position position="480"/>
    </location>
    <ligand>
        <name>Zn(2+)</name>
        <dbReference type="ChEBI" id="CHEBI:29105"/>
        <label>2</label>
    </ligand>
</feature>
<dbReference type="SMART" id="SM00487">
    <property type="entry name" value="DEXDc"/>
    <property type="match status" value="1"/>
</dbReference>
<evidence type="ECO:0000256" key="2">
    <source>
        <dbReference type="ARBA" id="ARBA00022705"/>
    </source>
</evidence>
<accession>A0A2T3FU32</accession>
<dbReference type="AlphaFoldDB" id="A0A2T3FU32"/>
<evidence type="ECO:0000256" key="6">
    <source>
        <dbReference type="ARBA" id="ARBA00022806"/>
    </source>
</evidence>
<protein>
    <recommendedName>
        <fullName evidence="12">Replication restart protein PriA</fullName>
    </recommendedName>
    <alternativeName>
        <fullName evidence="12">ATP-dependent DNA helicase PriA</fullName>
        <ecNumber evidence="12">5.6.2.4</ecNumber>
    </alternativeName>
    <alternativeName>
        <fullName evidence="12">DNA 3'-5' helicase PriA</fullName>
    </alternativeName>
</protein>
<dbReference type="InterPro" id="IPR041222">
    <property type="entry name" value="PriA_3primeBD"/>
</dbReference>
<reference evidence="15 16" key="1">
    <citation type="submission" date="2018-03" db="EMBL/GenBank/DDBJ databases">
        <title>Lachnoclostridium SNUG30386 gen.nov., sp.nov., isolated from human faeces.</title>
        <authorList>
            <person name="Seo B."/>
            <person name="Jeon K."/>
            <person name="Ko G."/>
        </authorList>
    </citation>
    <scope>NUCLEOTIDE SEQUENCE [LARGE SCALE GENOMIC DNA]</scope>
    <source>
        <strain evidence="15 16">SNUG30386</strain>
    </source>
</reference>
<evidence type="ECO:0000313" key="16">
    <source>
        <dbReference type="Proteomes" id="UP000241048"/>
    </source>
</evidence>
<comment type="cofactor">
    <cofactor evidence="12">
        <name>Zn(2+)</name>
        <dbReference type="ChEBI" id="CHEBI:29105"/>
    </cofactor>
    <text evidence="12">Binds 2 zinc ions per subunit.</text>
</comment>
<dbReference type="Proteomes" id="UP000241048">
    <property type="component" value="Unassembled WGS sequence"/>
</dbReference>
<dbReference type="GO" id="GO:0043138">
    <property type="term" value="F:3'-5' DNA helicase activity"/>
    <property type="evidence" value="ECO:0007669"/>
    <property type="project" value="UniProtKB-EC"/>
</dbReference>
<keyword evidence="16" id="KW-1185">Reference proteome</keyword>
<feature type="binding site" evidence="12">
    <location>
        <position position="466"/>
    </location>
    <ligand>
        <name>Zn(2+)</name>
        <dbReference type="ChEBI" id="CHEBI:29105"/>
        <label>2</label>
    </ligand>
</feature>
<dbReference type="EC" id="5.6.2.4" evidence="12"/>
<comment type="caution">
    <text evidence="15">The sequence shown here is derived from an EMBL/GenBank/DDBJ whole genome shotgun (WGS) entry which is preliminary data.</text>
</comment>
<keyword evidence="2 12" id="KW-0235">DNA replication</keyword>
<evidence type="ECO:0000256" key="9">
    <source>
        <dbReference type="ARBA" id="ARBA00023125"/>
    </source>
</evidence>
<dbReference type="GO" id="GO:0006270">
    <property type="term" value="P:DNA replication initiation"/>
    <property type="evidence" value="ECO:0007669"/>
    <property type="project" value="TreeGrafter"/>
</dbReference>
<dbReference type="SMART" id="SM00490">
    <property type="entry name" value="HELICc"/>
    <property type="match status" value="1"/>
</dbReference>
<dbReference type="PROSITE" id="PS51194">
    <property type="entry name" value="HELICASE_CTER"/>
    <property type="match status" value="1"/>
</dbReference>
<dbReference type="GO" id="GO:1990077">
    <property type="term" value="C:primosome complex"/>
    <property type="evidence" value="ECO:0007669"/>
    <property type="project" value="UniProtKB-UniRule"/>
</dbReference>